<accession>A0A151GKY9</accession>
<organism evidence="2 3">
    <name type="scientific">Drechmeria coniospora</name>
    <name type="common">Nematophagous fungus</name>
    <name type="synonym">Meria coniospora</name>
    <dbReference type="NCBI Taxonomy" id="98403"/>
    <lineage>
        <taxon>Eukaryota</taxon>
        <taxon>Fungi</taxon>
        <taxon>Dikarya</taxon>
        <taxon>Ascomycota</taxon>
        <taxon>Pezizomycotina</taxon>
        <taxon>Sordariomycetes</taxon>
        <taxon>Hypocreomycetidae</taxon>
        <taxon>Hypocreales</taxon>
        <taxon>Ophiocordycipitaceae</taxon>
        <taxon>Drechmeria</taxon>
    </lineage>
</organism>
<feature type="compositionally biased region" description="Low complexity" evidence="1">
    <location>
        <begin position="185"/>
        <end position="198"/>
    </location>
</feature>
<evidence type="ECO:0000313" key="2">
    <source>
        <dbReference type="EMBL" id="KYK57780.1"/>
    </source>
</evidence>
<feature type="compositionally biased region" description="Basic and acidic residues" evidence="1">
    <location>
        <begin position="106"/>
        <end position="115"/>
    </location>
</feature>
<gene>
    <name evidence="2" type="ORF">DCS_04793</name>
</gene>
<name>A0A151GKY9_DRECN</name>
<dbReference type="EMBL" id="LAYC01000002">
    <property type="protein sequence ID" value="KYK57780.1"/>
    <property type="molecule type" value="Genomic_DNA"/>
</dbReference>
<dbReference type="GeneID" id="63717436"/>
<evidence type="ECO:0000256" key="1">
    <source>
        <dbReference type="SAM" id="MobiDB-lite"/>
    </source>
</evidence>
<dbReference type="AlphaFoldDB" id="A0A151GKY9"/>
<protein>
    <submittedName>
        <fullName evidence="2">Uncharacterized protein</fullName>
    </submittedName>
</protein>
<feature type="region of interest" description="Disordered" evidence="1">
    <location>
        <begin position="106"/>
        <end position="198"/>
    </location>
</feature>
<dbReference type="STRING" id="98403.A0A151GKY9"/>
<sequence>MSMKQVGPIARAWFKWKALRLPWRKRFFVGSDLRGNTYWEFRLTSRAAVDTATSHSERWRRIVHYPRSTHYSDVVEPPSLEEQRADVVRQERVKVLAAEADARWEAKPRVMEDPGARAALSTADGTATHRSGPNEGEVEGEVEGEDQPEGQREGWPEHRPKDQRAAGKDDPWARARRAEGPSENWKPAAWSPAPAKKR</sequence>
<reference evidence="2 3" key="1">
    <citation type="journal article" date="2016" name="Sci. Rep.">
        <title>Insights into Adaptations to a Near-Obligate Nematode Endoparasitic Lifestyle from the Finished Genome of Drechmeria coniospora.</title>
        <authorList>
            <person name="Zhang L."/>
            <person name="Zhou Z."/>
            <person name="Guo Q."/>
            <person name="Fokkens L."/>
            <person name="Miskei M."/>
            <person name="Pocsi I."/>
            <person name="Zhang W."/>
            <person name="Chen M."/>
            <person name="Wang L."/>
            <person name="Sun Y."/>
            <person name="Donzelli B.G."/>
            <person name="Gibson D.M."/>
            <person name="Nelson D.R."/>
            <person name="Luo J.G."/>
            <person name="Rep M."/>
            <person name="Liu H."/>
            <person name="Yang S."/>
            <person name="Wang J."/>
            <person name="Krasnoff S.B."/>
            <person name="Xu Y."/>
            <person name="Molnar I."/>
            <person name="Lin M."/>
        </authorList>
    </citation>
    <scope>NUCLEOTIDE SEQUENCE [LARGE SCALE GENOMIC DNA]</scope>
    <source>
        <strain evidence="2 3">ARSEF 6962</strain>
    </source>
</reference>
<dbReference type="RefSeq" id="XP_040657132.1">
    <property type="nucleotide sequence ID" value="XM_040802099.1"/>
</dbReference>
<comment type="caution">
    <text evidence="2">The sequence shown here is derived from an EMBL/GenBank/DDBJ whole genome shotgun (WGS) entry which is preliminary data.</text>
</comment>
<evidence type="ECO:0000313" key="3">
    <source>
        <dbReference type="Proteomes" id="UP000076580"/>
    </source>
</evidence>
<feature type="compositionally biased region" description="Acidic residues" evidence="1">
    <location>
        <begin position="136"/>
        <end position="148"/>
    </location>
</feature>
<keyword evidence="3" id="KW-1185">Reference proteome</keyword>
<feature type="compositionally biased region" description="Basic and acidic residues" evidence="1">
    <location>
        <begin position="149"/>
        <end position="180"/>
    </location>
</feature>
<dbReference type="Proteomes" id="UP000076580">
    <property type="component" value="Chromosome 02"/>
</dbReference>
<proteinExistence type="predicted"/>
<dbReference type="InParanoid" id="A0A151GKY9"/>